<dbReference type="SUPFAM" id="SSF47095">
    <property type="entry name" value="HMG-box"/>
    <property type="match status" value="1"/>
</dbReference>
<feature type="region of interest" description="Disordered" evidence="2">
    <location>
        <begin position="128"/>
        <end position="205"/>
    </location>
</feature>
<protein>
    <recommendedName>
        <fullName evidence="3">HMG box domain-containing protein</fullName>
    </recommendedName>
</protein>
<evidence type="ECO:0000256" key="2">
    <source>
        <dbReference type="SAM" id="MobiDB-lite"/>
    </source>
</evidence>
<dbReference type="PANTHER" id="PTHR47658">
    <property type="entry name" value="HIGH MOBILITY GROUP B PROTEIN 12-RELATED"/>
    <property type="match status" value="1"/>
</dbReference>
<evidence type="ECO:0000256" key="1">
    <source>
        <dbReference type="PROSITE-ProRule" id="PRU00267"/>
    </source>
</evidence>
<dbReference type="GO" id="GO:0010197">
    <property type="term" value="P:polar nucleus fusion"/>
    <property type="evidence" value="ECO:0007669"/>
    <property type="project" value="TreeGrafter"/>
</dbReference>
<dbReference type="Proteomes" id="UP000639772">
    <property type="component" value="Chromosome 7"/>
</dbReference>
<feature type="compositionally biased region" description="Basic residues" evidence="2">
    <location>
        <begin position="93"/>
        <end position="110"/>
    </location>
</feature>
<dbReference type="EMBL" id="JADCNM010000007">
    <property type="protein sequence ID" value="KAG0474697.1"/>
    <property type="molecule type" value="Genomic_DNA"/>
</dbReference>
<dbReference type="InterPro" id="IPR009071">
    <property type="entry name" value="HMG_box_dom"/>
</dbReference>
<evidence type="ECO:0000259" key="3">
    <source>
        <dbReference type="PROSITE" id="PS50118"/>
    </source>
</evidence>
<keyword evidence="1" id="KW-0539">Nucleus</keyword>
<feature type="region of interest" description="Disordered" evidence="2">
    <location>
        <begin position="77"/>
        <end position="111"/>
    </location>
</feature>
<dbReference type="Gene3D" id="1.10.30.10">
    <property type="entry name" value="High mobility group box domain"/>
    <property type="match status" value="1"/>
</dbReference>
<dbReference type="PANTHER" id="PTHR47658:SF1">
    <property type="entry name" value="MEIOSIS INITIATOR PROTEIN"/>
    <property type="match status" value="1"/>
</dbReference>
<evidence type="ECO:0000313" key="4">
    <source>
        <dbReference type="EMBL" id="KAG0474697.1"/>
    </source>
</evidence>
<dbReference type="Pfam" id="PF00505">
    <property type="entry name" value="HMG_box"/>
    <property type="match status" value="1"/>
</dbReference>
<dbReference type="SMART" id="SM00398">
    <property type="entry name" value="HMG"/>
    <property type="match status" value="1"/>
</dbReference>
<feature type="domain" description="HMG box" evidence="3">
    <location>
        <begin position="107"/>
        <end position="176"/>
    </location>
</feature>
<dbReference type="InterPro" id="IPR036910">
    <property type="entry name" value="HMG_box_dom_sf"/>
</dbReference>
<name>A0A835UUQ0_VANPL</name>
<dbReference type="CDD" id="cd22005">
    <property type="entry name" value="HMG-box_AtHMGB1-like"/>
    <property type="match status" value="1"/>
</dbReference>
<feature type="DNA-binding region" description="HMG box" evidence="1">
    <location>
        <begin position="107"/>
        <end position="176"/>
    </location>
</feature>
<accession>A0A835UUQ0</accession>
<keyword evidence="1" id="KW-0238">DNA-binding</keyword>
<proteinExistence type="predicted"/>
<organism evidence="4 5">
    <name type="scientific">Vanilla planifolia</name>
    <name type="common">Vanilla</name>
    <dbReference type="NCBI Taxonomy" id="51239"/>
    <lineage>
        <taxon>Eukaryota</taxon>
        <taxon>Viridiplantae</taxon>
        <taxon>Streptophyta</taxon>
        <taxon>Embryophyta</taxon>
        <taxon>Tracheophyta</taxon>
        <taxon>Spermatophyta</taxon>
        <taxon>Magnoliopsida</taxon>
        <taxon>Liliopsida</taxon>
        <taxon>Asparagales</taxon>
        <taxon>Orchidaceae</taxon>
        <taxon>Vanilloideae</taxon>
        <taxon>Vanilleae</taxon>
        <taxon>Vanilla</taxon>
    </lineage>
</organism>
<dbReference type="GO" id="GO:0005634">
    <property type="term" value="C:nucleus"/>
    <property type="evidence" value="ECO:0007669"/>
    <property type="project" value="UniProtKB-UniRule"/>
</dbReference>
<dbReference type="PROSITE" id="PS50118">
    <property type="entry name" value="HMG_BOX_2"/>
    <property type="match status" value="1"/>
</dbReference>
<comment type="caution">
    <text evidence="4">The sequence shown here is derived from an EMBL/GenBank/DDBJ whole genome shotgun (WGS) entry which is preliminary data.</text>
</comment>
<feature type="compositionally biased region" description="Acidic residues" evidence="2">
    <location>
        <begin position="193"/>
        <end position="205"/>
    </location>
</feature>
<evidence type="ECO:0000313" key="5">
    <source>
        <dbReference type="Proteomes" id="UP000639772"/>
    </source>
</evidence>
<reference evidence="4 5" key="1">
    <citation type="journal article" date="2020" name="Nat. Food">
        <title>A phased Vanilla planifolia genome enables genetic improvement of flavour and production.</title>
        <authorList>
            <person name="Hasing T."/>
            <person name="Tang H."/>
            <person name="Brym M."/>
            <person name="Khazi F."/>
            <person name="Huang T."/>
            <person name="Chambers A.H."/>
        </authorList>
    </citation>
    <scope>NUCLEOTIDE SEQUENCE [LARGE SCALE GENOMIC DNA]</scope>
    <source>
        <tissue evidence="4">Leaf</tissue>
    </source>
</reference>
<dbReference type="GO" id="GO:0003677">
    <property type="term" value="F:DNA binding"/>
    <property type="evidence" value="ECO:0007669"/>
    <property type="project" value="UniProtKB-UniRule"/>
</dbReference>
<feature type="compositionally biased region" description="Basic and acidic residues" evidence="2">
    <location>
        <begin position="142"/>
        <end position="192"/>
    </location>
</feature>
<dbReference type="OrthoDB" id="1919336at2759"/>
<feature type="region of interest" description="Disordered" evidence="2">
    <location>
        <begin position="1"/>
        <end position="31"/>
    </location>
</feature>
<sequence>MAGGSAKSNPPRPRKRVEAETANVMRRAKDGSAFTKCEACHKDVPVGLIDMHDCGMDSKIKKNLQAQVVEKVTEVIKTESGRKRAAPSSQKVTKAKKEKKPKDSAKRKRPPSAFFLFMDDFRKEFKDANPDNKNVALVAKEGGARWKSMNEEERKPYHDKANELKDKYENADKESGREEGNEEEKVEKQCELEKEEEETSADEEE</sequence>
<dbReference type="AlphaFoldDB" id="A0A835UUQ0"/>
<gene>
    <name evidence="4" type="ORF">HPP92_014383</name>
</gene>